<dbReference type="Gene3D" id="3.50.50.60">
    <property type="entry name" value="FAD/NAD(P)-binding domain"/>
    <property type="match status" value="1"/>
</dbReference>
<evidence type="ECO:0000259" key="2">
    <source>
        <dbReference type="Pfam" id="PF01266"/>
    </source>
</evidence>
<accession>A0A1C6V2C2</accession>
<feature type="domain" description="FAD dependent oxidoreductase" evidence="2">
    <location>
        <begin position="7"/>
        <end position="373"/>
    </location>
</feature>
<dbReference type="STRING" id="227316.GA0070604_4203"/>
<dbReference type="GO" id="GO:0016491">
    <property type="term" value="F:oxidoreductase activity"/>
    <property type="evidence" value="ECO:0007669"/>
    <property type="project" value="UniProtKB-KW"/>
</dbReference>
<dbReference type="InterPro" id="IPR006076">
    <property type="entry name" value="FAD-dep_OxRdtase"/>
</dbReference>
<dbReference type="InterPro" id="IPR036188">
    <property type="entry name" value="FAD/NAD-bd_sf"/>
</dbReference>
<dbReference type="SUPFAM" id="SSF51905">
    <property type="entry name" value="FAD/NAD(P)-binding domain"/>
    <property type="match status" value="1"/>
</dbReference>
<name>A0A1C6V2C2_9ACTN</name>
<proteinExistence type="predicted"/>
<dbReference type="RefSeq" id="WP_167363540.1">
    <property type="nucleotide sequence ID" value="NZ_FMHY01000002.1"/>
</dbReference>
<dbReference type="Gene3D" id="3.30.9.10">
    <property type="entry name" value="D-Amino Acid Oxidase, subunit A, domain 2"/>
    <property type="match status" value="1"/>
</dbReference>
<dbReference type="AlphaFoldDB" id="A0A1C6V2C2"/>
<keyword evidence="1" id="KW-0560">Oxidoreductase</keyword>
<sequence length="481" mass="51408">MSSGTFDVVIVGNGSIGLSTAIALADEQPDASVAVVGPSARVYAATPAAGAMLGCFGEITAAGVASPYGRRKFELAKTARGYWPAWFERLGVAPDSVLTTRETVVLLNSVGYSEVDSGNFVAIERELRDANEPFSEIDVNDIKWIDPDSNFRPLRALHLPNEGAVDSGALLDALTAAAEQRGVTFIDATATALRAANGRIQGVDVAGGTISGGTVVVAAGAASGPLIQSVPELAYRVPMVVAGGGVSVLAQVGDQSVPPYVLRTPNRAFACGLHVVPRKNGTVYVGATNDVYFEPQTDWELADLIFLTDGAIRQVRRDLNHAKIQHIGLGNRPMSIDGWPLIGPTSVDNLWILTGTYRDGLHQSPMLATDLARRISGKEGVVDLSEFRPEREPINPVDKSTVLDDVVRHTLACGHEDPWRVDPDWPGFIANVSRTAYSALIDRLGTDYIAPPEVLHSLLMAGDTEISRIQDYYKAVYAAWH</sequence>
<dbReference type="GO" id="GO:0005737">
    <property type="term" value="C:cytoplasm"/>
    <property type="evidence" value="ECO:0007669"/>
    <property type="project" value="TreeGrafter"/>
</dbReference>
<evidence type="ECO:0000256" key="1">
    <source>
        <dbReference type="ARBA" id="ARBA00023002"/>
    </source>
</evidence>
<keyword evidence="4" id="KW-1185">Reference proteome</keyword>
<evidence type="ECO:0000313" key="4">
    <source>
        <dbReference type="Proteomes" id="UP000199696"/>
    </source>
</evidence>
<reference evidence="4" key="1">
    <citation type="submission" date="2016-06" db="EMBL/GenBank/DDBJ databases">
        <authorList>
            <person name="Varghese N."/>
            <person name="Submissions Spin"/>
        </authorList>
    </citation>
    <scope>NUCLEOTIDE SEQUENCE [LARGE SCALE GENOMIC DNA]</scope>
    <source>
        <strain evidence="4">DSM 44814</strain>
    </source>
</reference>
<dbReference type="Pfam" id="PF01266">
    <property type="entry name" value="DAO"/>
    <property type="match status" value="1"/>
</dbReference>
<dbReference type="PANTHER" id="PTHR13847">
    <property type="entry name" value="SARCOSINE DEHYDROGENASE-RELATED"/>
    <property type="match status" value="1"/>
</dbReference>
<organism evidence="3 4">
    <name type="scientific">Micromonospora eburnea</name>
    <dbReference type="NCBI Taxonomy" id="227316"/>
    <lineage>
        <taxon>Bacteria</taxon>
        <taxon>Bacillati</taxon>
        <taxon>Actinomycetota</taxon>
        <taxon>Actinomycetes</taxon>
        <taxon>Micromonosporales</taxon>
        <taxon>Micromonosporaceae</taxon>
        <taxon>Micromonospora</taxon>
    </lineage>
</organism>
<evidence type="ECO:0000313" key="3">
    <source>
        <dbReference type="EMBL" id="SCL60040.1"/>
    </source>
</evidence>
<dbReference type="Proteomes" id="UP000199696">
    <property type="component" value="Unassembled WGS sequence"/>
</dbReference>
<gene>
    <name evidence="3" type="ORF">GA0070604_4203</name>
</gene>
<dbReference type="PANTHER" id="PTHR13847:SF289">
    <property type="entry name" value="GLYCINE OXIDASE"/>
    <property type="match status" value="1"/>
</dbReference>
<protein>
    <submittedName>
        <fullName evidence="3">Glycine/D-amino acid oxidase</fullName>
    </submittedName>
</protein>
<dbReference type="EMBL" id="FMHY01000002">
    <property type="protein sequence ID" value="SCL60040.1"/>
    <property type="molecule type" value="Genomic_DNA"/>
</dbReference>